<dbReference type="AlphaFoldDB" id="A0A4S8HZ92"/>
<dbReference type="Gene3D" id="3.40.710.10">
    <property type="entry name" value="DD-peptidase/beta-lactamase superfamily"/>
    <property type="match status" value="1"/>
</dbReference>
<keyword evidence="3" id="KW-0812">Transmembrane</keyword>
<evidence type="ECO:0000313" key="5">
    <source>
        <dbReference type="EMBL" id="THU41168.1"/>
    </source>
</evidence>
<dbReference type="InterPro" id="IPR001466">
    <property type="entry name" value="Beta-lactam-related"/>
</dbReference>
<protein>
    <submittedName>
        <fullName evidence="5">Tetratricopeptide repeat protein</fullName>
    </submittedName>
</protein>
<dbReference type="Pfam" id="PF00144">
    <property type="entry name" value="Beta-lactamase"/>
    <property type="match status" value="1"/>
</dbReference>
<keyword evidence="3" id="KW-0472">Membrane</keyword>
<dbReference type="PANTHER" id="PTHR22935:SF95">
    <property type="entry name" value="BETA-LACTAMASE-LIKE 1-RELATED"/>
    <property type="match status" value="1"/>
</dbReference>
<evidence type="ECO:0000313" key="6">
    <source>
        <dbReference type="Proteomes" id="UP000306918"/>
    </source>
</evidence>
<dbReference type="PROSITE" id="PS50005">
    <property type="entry name" value="TPR"/>
    <property type="match status" value="1"/>
</dbReference>
<feature type="transmembrane region" description="Helical" evidence="3">
    <location>
        <begin position="21"/>
        <end position="41"/>
    </location>
</feature>
<comment type="similarity">
    <text evidence="1">Belongs to the beta-lactamase family.</text>
</comment>
<dbReference type="OrthoDB" id="9793489at2"/>
<dbReference type="PANTHER" id="PTHR22935">
    <property type="entry name" value="PENICILLIN-BINDING PROTEIN"/>
    <property type="match status" value="1"/>
</dbReference>
<dbReference type="EMBL" id="STFF01000001">
    <property type="protein sequence ID" value="THU41168.1"/>
    <property type="molecule type" value="Genomic_DNA"/>
</dbReference>
<keyword evidence="3" id="KW-1133">Transmembrane helix</keyword>
<feature type="repeat" description="TPR" evidence="2">
    <location>
        <begin position="457"/>
        <end position="490"/>
    </location>
</feature>
<dbReference type="Proteomes" id="UP000306918">
    <property type="component" value="Unassembled WGS sequence"/>
</dbReference>
<keyword evidence="2" id="KW-0802">TPR repeat</keyword>
<evidence type="ECO:0000256" key="3">
    <source>
        <dbReference type="SAM" id="Phobius"/>
    </source>
</evidence>
<dbReference type="InterPro" id="IPR051478">
    <property type="entry name" value="Beta-lactamase-like_AB/R"/>
</dbReference>
<organism evidence="5 6">
    <name type="scientific">Niastella caeni</name>
    <dbReference type="NCBI Taxonomy" id="2569763"/>
    <lineage>
        <taxon>Bacteria</taxon>
        <taxon>Pseudomonadati</taxon>
        <taxon>Bacteroidota</taxon>
        <taxon>Chitinophagia</taxon>
        <taxon>Chitinophagales</taxon>
        <taxon>Chitinophagaceae</taxon>
        <taxon>Niastella</taxon>
    </lineage>
</organism>
<dbReference type="SUPFAM" id="SSF56601">
    <property type="entry name" value="beta-lactamase/transpeptidase-like"/>
    <property type="match status" value="1"/>
</dbReference>
<evidence type="ECO:0000256" key="1">
    <source>
        <dbReference type="ARBA" id="ARBA00038473"/>
    </source>
</evidence>
<feature type="domain" description="Beta-lactamase-related" evidence="4">
    <location>
        <begin position="79"/>
        <end position="367"/>
    </location>
</feature>
<dbReference type="InterPro" id="IPR019734">
    <property type="entry name" value="TPR_rpt"/>
</dbReference>
<dbReference type="Gene3D" id="1.25.40.10">
    <property type="entry name" value="Tetratricopeptide repeat domain"/>
    <property type="match status" value="1"/>
</dbReference>
<gene>
    <name evidence="5" type="ORF">FAM09_03375</name>
</gene>
<dbReference type="SMART" id="SM00028">
    <property type="entry name" value="TPR"/>
    <property type="match status" value="1"/>
</dbReference>
<comment type="caution">
    <text evidence="5">The sequence shown here is derived from an EMBL/GenBank/DDBJ whole genome shotgun (WGS) entry which is preliminary data.</text>
</comment>
<reference evidence="5 6" key="1">
    <citation type="submission" date="2019-04" db="EMBL/GenBank/DDBJ databases">
        <title>Niastella caeni sp. nov., isolated from activated sludge.</title>
        <authorList>
            <person name="Sheng M."/>
        </authorList>
    </citation>
    <scope>NUCLEOTIDE SEQUENCE [LARGE SCALE GENOMIC DNA]</scope>
    <source>
        <strain evidence="5 6">HX-2-15</strain>
    </source>
</reference>
<evidence type="ECO:0000256" key="2">
    <source>
        <dbReference type="PROSITE-ProRule" id="PRU00339"/>
    </source>
</evidence>
<dbReference type="PROSITE" id="PS50293">
    <property type="entry name" value="TPR_REGION"/>
    <property type="match status" value="1"/>
</dbReference>
<dbReference type="InterPro" id="IPR011990">
    <property type="entry name" value="TPR-like_helical_dom_sf"/>
</dbReference>
<evidence type="ECO:0000259" key="4">
    <source>
        <dbReference type="Pfam" id="PF00144"/>
    </source>
</evidence>
<name>A0A4S8HZ92_9BACT</name>
<proteinExistence type="inferred from homology"/>
<dbReference type="InterPro" id="IPR012338">
    <property type="entry name" value="Beta-lactam/transpept-like"/>
</dbReference>
<dbReference type="Pfam" id="PF00515">
    <property type="entry name" value="TPR_1"/>
    <property type="match status" value="1"/>
</dbReference>
<sequence>MRPCLLLILLNMPILQNKSKVFLSSILTGILFTTTCFISSAQLPVDSIKAIIEKEIYLKRSASIIVGTIDSTGKREIISAGSFSDKKAAPPDGNTIYEIASITKVFTSLLLADMSLKRQVNLDDPISKYLPANVQVPVKNGKPITLLHLASHSVGWPRFPDNNDPRNLDNPYADYTVEQLYDYISRAEFDYAPGTWFKYSNPGYGLLGHILAQVAGKPYETLVKERIGTPLGLTHTTITLTPAQKNNLAIGHTEYGAPAPNWDMPAIAGTGALRSNINDMLTFAAANLGHVKTDLYPAMQLAHVPRISKGKGEGEVTLGWTLEKSKDGEEFLWKDGTTAGYRSIVLLNRTRKTGVVILSNSLNPINDIAYHILYPAIPVKPYRYIWAMHDLILATAKNKGVDAAIEEYKNMKATRSPGLIFDPSQLNYVARDLRQAKKMSAAIKILELNAQEYPTNATVFEDLGEIYKLNGNKKEALENYEKALQVDPKNEHAKWMVEKLKN</sequence>
<accession>A0A4S8HZ92</accession>
<keyword evidence="6" id="KW-1185">Reference proteome</keyword>
<dbReference type="SUPFAM" id="SSF48452">
    <property type="entry name" value="TPR-like"/>
    <property type="match status" value="1"/>
</dbReference>